<dbReference type="SUPFAM" id="SSF51621">
    <property type="entry name" value="Phosphoenolpyruvate/pyruvate domain"/>
    <property type="match status" value="1"/>
</dbReference>
<name>U4VD13_9HYPH</name>
<protein>
    <recommendedName>
        <fullName evidence="3">Carboxyvinyl-carboxyphosphonate phosphorylmutase</fullName>
    </recommendedName>
</protein>
<evidence type="ECO:0008006" key="3">
    <source>
        <dbReference type="Google" id="ProtNLM"/>
    </source>
</evidence>
<organism evidence="1 2">
    <name type="scientific">Brucella intermedia 229E</name>
    <dbReference type="NCBI Taxonomy" id="1337887"/>
    <lineage>
        <taxon>Bacteria</taxon>
        <taxon>Pseudomonadati</taxon>
        <taxon>Pseudomonadota</taxon>
        <taxon>Alphaproteobacteria</taxon>
        <taxon>Hyphomicrobiales</taxon>
        <taxon>Brucellaceae</taxon>
        <taxon>Brucella/Ochrobactrum group</taxon>
        <taxon>Brucella</taxon>
    </lineage>
</organism>
<sequence>MTQARALKNLIETGRIVQAPGAPDPLTARLVQQAGFPAIYMTGFGATANRLGTPDLGLLTQTEMTTHARDMTRVVDIPVIADADTGYGARPISFARWRNISSPVWQPFILKTRWRRSAAASLPVSG</sequence>
<dbReference type="GO" id="GO:0003824">
    <property type="term" value="F:catalytic activity"/>
    <property type="evidence" value="ECO:0007669"/>
    <property type="project" value="InterPro"/>
</dbReference>
<dbReference type="EMBL" id="ASXJ01000261">
    <property type="protein sequence ID" value="ERM00697.1"/>
    <property type="molecule type" value="Genomic_DNA"/>
</dbReference>
<dbReference type="AlphaFoldDB" id="U4VD13"/>
<dbReference type="InterPro" id="IPR040442">
    <property type="entry name" value="Pyrv_kinase-like_dom_sf"/>
</dbReference>
<dbReference type="PANTHER" id="PTHR42905">
    <property type="entry name" value="PHOSPHOENOLPYRUVATE CARBOXYLASE"/>
    <property type="match status" value="1"/>
</dbReference>
<accession>U4VD13</accession>
<dbReference type="Proteomes" id="UP000016842">
    <property type="component" value="Unassembled WGS sequence"/>
</dbReference>
<comment type="caution">
    <text evidence="1">The sequence shown here is derived from an EMBL/GenBank/DDBJ whole genome shotgun (WGS) entry which is preliminary data.</text>
</comment>
<proteinExistence type="predicted"/>
<dbReference type="InterPro" id="IPR015813">
    <property type="entry name" value="Pyrv/PenolPyrv_kinase-like_dom"/>
</dbReference>
<dbReference type="Pfam" id="PF13714">
    <property type="entry name" value="PEP_mutase"/>
    <property type="match status" value="1"/>
</dbReference>
<dbReference type="Gene3D" id="3.20.20.60">
    <property type="entry name" value="Phosphoenolpyruvate-binding domains"/>
    <property type="match status" value="1"/>
</dbReference>
<gene>
    <name evidence="1" type="ORF">Q644_25420</name>
</gene>
<evidence type="ECO:0000313" key="2">
    <source>
        <dbReference type="Proteomes" id="UP000016842"/>
    </source>
</evidence>
<reference evidence="1 2" key="1">
    <citation type="journal article" date="2014" name="FEMS Microbiol. Lett.">
        <title>Genome sequencing analysis reveals virulence-related gene content of Ochrobactrum intermedium strain 229E, a urease-positive strain isolated from the human gastric niche.</title>
        <authorList>
            <person name="Kulkarni G.J."/>
            <person name="Shetty S."/>
            <person name="Dharne M.S."/>
            <person name="Shouche Y.S."/>
        </authorList>
    </citation>
    <scope>NUCLEOTIDE SEQUENCE [LARGE SCALE GENOMIC DNA]</scope>
    <source>
        <strain evidence="1 2">229E</strain>
    </source>
</reference>
<dbReference type="PANTHER" id="PTHR42905:SF2">
    <property type="entry name" value="PHOSPHOENOLPYRUVATE CARBOXYLASE FAMILY PROTEIN"/>
    <property type="match status" value="1"/>
</dbReference>
<dbReference type="PATRIC" id="fig|1337887.3.peg.4020"/>
<evidence type="ECO:0000313" key="1">
    <source>
        <dbReference type="EMBL" id="ERM00697.1"/>
    </source>
</evidence>